<name>A0A6J5UM43_PRUAR</name>
<dbReference type="Proteomes" id="UP000507222">
    <property type="component" value="Unassembled WGS sequence"/>
</dbReference>
<protein>
    <submittedName>
        <fullName evidence="2">Uncharacterized protein</fullName>
    </submittedName>
</protein>
<proteinExistence type="predicted"/>
<dbReference type="AlphaFoldDB" id="A0A6J5UM43"/>
<reference evidence="2 3" key="1">
    <citation type="submission" date="2020-05" db="EMBL/GenBank/DDBJ databases">
        <authorList>
            <person name="Campoy J."/>
            <person name="Schneeberger K."/>
            <person name="Spophaly S."/>
        </authorList>
    </citation>
    <scope>NUCLEOTIDE SEQUENCE [LARGE SCALE GENOMIC DNA]</scope>
    <source>
        <strain evidence="2">PruArmRojPasFocal</strain>
    </source>
</reference>
<evidence type="ECO:0000313" key="2">
    <source>
        <dbReference type="EMBL" id="CAB4276324.1"/>
    </source>
</evidence>
<evidence type="ECO:0000256" key="1">
    <source>
        <dbReference type="SAM" id="MobiDB-lite"/>
    </source>
</evidence>
<gene>
    <name evidence="2" type="ORF">CURHAP_LOCUS25420</name>
</gene>
<organism evidence="2 3">
    <name type="scientific">Prunus armeniaca</name>
    <name type="common">Apricot</name>
    <name type="synonym">Armeniaca vulgaris</name>
    <dbReference type="NCBI Taxonomy" id="36596"/>
    <lineage>
        <taxon>Eukaryota</taxon>
        <taxon>Viridiplantae</taxon>
        <taxon>Streptophyta</taxon>
        <taxon>Embryophyta</taxon>
        <taxon>Tracheophyta</taxon>
        <taxon>Spermatophyta</taxon>
        <taxon>Magnoliopsida</taxon>
        <taxon>eudicotyledons</taxon>
        <taxon>Gunneridae</taxon>
        <taxon>Pentapetalae</taxon>
        <taxon>rosids</taxon>
        <taxon>fabids</taxon>
        <taxon>Rosales</taxon>
        <taxon>Rosaceae</taxon>
        <taxon>Amygdaloideae</taxon>
        <taxon>Amygdaleae</taxon>
        <taxon>Prunus</taxon>
    </lineage>
</organism>
<evidence type="ECO:0000313" key="3">
    <source>
        <dbReference type="Proteomes" id="UP000507222"/>
    </source>
</evidence>
<accession>A0A6J5UM43</accession>
<feature type="region of interest" description="Disordered" evidence="1">
    <location>
        <begin position="46"/>
        <end position="70"/>
    </location>
</feature>
<dbReference type="EMBL" id="CAEKDK010000004">
    <property type="protein sequence ID" value="CAB4276324.1"/>
    <property type="molecule type" value="Genomic_DNA"/>
</dbReference>
<sequence>MMRTTKVRRVALCGSITGSPPINGDCVVHAGRRGVGLVGGRVASKDGASTGIGPIGEGRRAQGTVLVDPP</sequence>